<evidence type="ECO:0000256" key="8">
    <source>
        <dbReference type="SAM" id="Phobius"/>
    </source>
</evidence>
<evidence type="ECO:0000256" key="7">
    <source>
        <dbReference type="ARBA" id="ARBA00023033"/>
    </source>
</evidence>
<keyword evidence="10" id="KW-1185">Reference proteome</keyword>
<keyword evidence="4" id="KW-0479">Metal-binding</keyword>
<evidence type="ECO:0000256" key="2">
    <source>
        <dbReference type="ARBA" id="ARBA00010617"/>
    </source>
</evidence>
<dbReference type="GO" id="GO:0005506">
    <property type="term" value="F:iron ion binding"/>
    <property type="evidence" value="ECO:0007669"/>
    <property type="project" value="InterPro"/>
</dbReference>
<evidence type="ECO:0000256" key="5">
    <source>
        <dbReference type="ARBA" id="ARBA00023002"/>
    </source>
</evidence>
<keyword evidence="7" id="KW-0503">Monooxygenase</keyword>
<feature type="transmembrane region" description="Helical" evidence="8">
    <location>
        <begin position="12"/>
        <end position="34"/>
    </location>
</feature>
<organism evidence="9 10">
    <name type="scientific">Crepidotus variabilis</name>
    <dbReference type="NCBI Taxonomy" id="179855"/>
    <lineage>
        <taxon>Eukaryota</taxon>
        <taxon>Fungi</taxon>
        <taxon>Dikarya</taxon>
        <taxon>Basidiomycota</taxon>
        <taxon>Agaricomycotina</taxon>
        <taxon>Agaricomycetes</taxon>
        <taxon>Agaricomycetidae</taxon>
        <taxon>Agaricales</taxon>
        <taxon>Agaricineae</taxon>
        <taxon>Crepidotaceae</taxon>
        <taxon>Crepidotus</taxon>
    </lineage>
</organism>
<dbReference type="InterPro" id="IPR001128">
    <property type="entry name" value="Cyt_P450"/>
</dbReference>
<dbReference type="SUPFAM" id="SSF48264">
    <property type="entry name" value="Cytochrome P450"/>
    <property type="match status" value="1"/>
</dbReference>
<protein>
    <submittedName>
        <fullName evidence="9">Cytochrome P450</fullName>
    </submittedName>
</protein>
<dbReference type="GO" id="GO:0004497">
    <property type="term" value="F:monooxygenase activity"/>
    <property type="evidence" value="ECO:0007669"/>
    <property type="project" value="UniProtKB-KW"/>
</dbReference>
<dbReference type="PANTHER" id="PTHR24287:SF1">
    <property type="entry name" value="P450, PUTATIVE (EUROFUNG)-RELATED"/>
    <property type="match status" value="1"/>
</dbReference>
<keyword evidence="8" id="KW-0472">Membrane</keyword>
<dbReference type="AlphaFoldDB" id="A0A9P6E6E5"/>
<name>A0A9P6E6E5_9AGAR</name>
<dbReference type="GO" id="GO:0016705">
    <property type="term" value="F:oxidoreductase activity, acting on paired donors, with incorporation or reduction of molecular oxygen"/>
    <property type="evidence" value="ECO:0007669"/>
    <property type="project" value="InterPro"/>
</dbReference>
<proteinExistence type="inferred from homology"/>
<sequence length="475" mass="54042">MEMDISPGLVYVFPLLPFLFVPPAATYGVVHLFASHTSLNVPAWLIISAILLSRPLLSYLQHLYEQHTNSLIAAANCSNSQIKVVRLSWIRAYEESGERCANELSCIMLSTVGGRVRKYIPDIFTFRCYGPLFFKQLRSLLGLGVFNSDGDLWKFHRSMSRAYFSRDRISHFDNFEKHASDALNKEEKRLGEGYAFDFQDLVARFTLDSATQFLFGYDVQSLSAGLPYPASAAQLNTEQFLNRPSNKFVNAFAEDQYKSLQRTKRGKLWTPMEFWKDEVKPFRKIVDAYTSRKEKPSNPNGDDEGSNDTLLEDLIEQTQGNWCLRFLTLSSDHQMSKYSTMSSSTSSLLDEIHPLDSRTSAKPTMFTSKAPSTKSYLIPATIKVLYSVFLMHRRTDLWGPDASQFDPGRFLDNSVKNASRISSWRLTLTREIVCKPPVHWAYGKGTQATEKIWPEANMTVTIKGGLWVTMDPVKQ</sequence>
<gene>
    <name evidence="9" type="ORF">CPB83DRAFT_839888</name>
</gene>
<comment type="similarity">
    <text evidence="2">Belongs to the cytochrome P450 family.</text>
</comment>
<evidence type="ECO:0000256" key="1">
    <source>
        <dbReference type="ARBA" id="ARBA00001971"/>
    </source>
</evidence>
<keyword evidence="8" id="KW-1133">Transmembrane helix</keyword>
<dbReference type="Pfam" id="PF00067">
    <property type="entry name" value="p450"/>
    <property type="match status" value="2"/>
</dbReference>
<keyword evidence="8" id="KW-0812">Transmembrane</keyword>
<dbReference type="InterPro" id="IPR036396">
    <property type="entry name" value="Cyt_P450_sf"/>
</dbReference>
<evidence type="ECO:0000313" key="10">
    <source>
        <dbReference type="Proteomes" id="UP000807306"/>
    </source>
</evidence>
<dbReference type="Proteomes" id="UP000807306">
    <property type="component" value="Unassembled WGS sequence"/>
</dbReference>
<keyword evidence="5" id="KW-0560">Oxidoreductase</keyword>
<dbReference type="PANTHER" id="PTHR24287">
    <property type="entry name" value="P450, PUTATIVE (EUROFUNG)-RELATED"/>
    <property type="match status" value="1"/>
</dbReference>
<keyword evidence="3" id="KW-0349">Heme</keyword>
<evidence type="ECO:0000313" key="9">
    <source>
        <dbReference type="EMBL" id="KAF9523243.1"/>
    </source>
</evidence>
<comment type="caution">
    <text evidence="9">The sequence shown here is derived from an EMBL/GenBank/DDBJ whole genome shotgun (WGS) entry which is preliminary data.</text>
</comment>
<evidence type="ECO:0000256" key="3">
    <source>
        <dbReference type="ARBA" id="ARBA00022617"/>
    </source>
</evidence>
<comment type="cofactor">
    <cofactor evidence="1">
        <name>heme</name>
        <dbReference type="ChEBI" id="CHEBI:30413"/>
    </cofactor>
</comment>
<dbReference type="OrthoDB" id="1470350at2759"/>
<dbReference type="GO" id="GO:0020037">
    <property type="term" value="F:heme binding"/>
    <property type="evidence" value="ECO:0007669"/>
    <property type="project" value="InterPro"/>
</dbReference>
<accession>A0A9P6E6E5</accession>
<keyword evidence="6" id="KW-0408">Iron</keyword>
<dbReference type="InterPro" id="IPR047146">
    <property type="entry name" value="Cyt_P450_E_CYP52_fungi"/>
</dbReference>
<evidence type="ECO:0000256" key="4">
    <source>
        <dbReference type="ARBA" id="ARBA00022723"/>
    </source>
</evidence>
<dbReference type="EMBL" id="MU157922">
    <property type="protein sequence ID" value="KAF9523243.1"/>
    <property type="molecule type" value="Genomic_DNA"/>
</dbReference>
<dbReference type="Gene3D" id="1.10.630.10">
    <property type="entry name" value="Cytochrome P450"/>
    <property type="match status" value="2"/>
</dbReference>
<reference evidence="9" key="1">
    <citation type="submission" date="2020-11" db="EMBL/GenBank/DDBJ databases">
        <authorList>
            <consortium name="DOE Joint Genome Institute"/>
            <person name="Ahrendt S."/>
            <person name="Riley R."/>
            <person name="Andreopoulos W."/>
            <person name="Labutti K."/>
            <person name="Pangilinan J."/>
            <person name="Ruiz-Duenas F.J."/>
            <person name="Barrasa J.M."/>
            <person name="Sanchez-Garcia M."/>
            <person name="Camarero S."/>
            <person name="Miyauchi S."/>
            <person name="Serrano A."/>
            <person name="Linde D."/>
            <person name="Babiker R."/>
            <person name="Drula E."/>
            <person name="Ayuso-Fernandez I."/>
            <person name="Pacheco R."/>
            <person name="Padilla G."/>
            <person name="Ferreira P."/>
            <person name="Barriuso J."/>
            <person name="Kellner H."/>
            <person name="Castanera R."/>
            <person name="Alfaro M."/>
            <person name="Ramirez L."/>
            <person name="Pisabarro A.G."/>
            <person name="Kuo A."/>
            <person name="Tritt A."/>
            <person name="Lipzen A."/>
            <person name="He G."/>
            <person name="Yan M."/>
            <person name="Ng V."/>
            <person name="Cullen D."/>
            <person name="Martin F."/>
            <person name="Rosso M.-N."/>
            <person name="Henrissat B."/>
            <person name="Hibbett D."/>
            <person name="Martinez A.T."/>
            <person name="Grigoriev I.V."/>
        </authorList>
    </citation>
    <scope>NUCLEOTIDE SEQUENCE</scope>
    <source>
        <strain evidence="9">CBS 506.95</strain>
    </source>
</reference>
<evidence type="ECO:0000256" key="6">
    <source>
        <dbReference type="ARBA" id="ARBA00023004"/>
    </source>
</evidence>